<dbReference type="InterPro" id="IPR009936">
    <property type="entry name" value="DUF1468"/>
</dbReference>
<protein>
    <submittedName>
        <fullName evidence="3">Tripartite tricarboxylate transporter TctB family protein</fullName>
    </submittedName>
</protein>
<name>A0A345C3V8_9BACI</name>
<dbReference type="OrthoDB" id="2426743at2"/>
<keyword evidence="4" id="KW-1185">Reference proteome</keyword>
<keyword evidence="1" id="KW-0812">Transmembrane</keyword>
<sequence>MIAIILALFSSGYLVLAFDIPSFSVPRPVDSDLFPKILGFILLILSIFLFFDRKEYKDQEEEEETQVQQKEGKQRFATPRMQVFVTLVAIALYIFLFEILGFLLVTLLFTFGMTFYYGYRRHVVNFIVSLSVSLFFYLLLTRFMGIYLPEGIIPI</sequence>
<feature type="transmembrane region" description="Helical" evidence="1">
    <location>
        <begin position="83"/>
        <end position="111"/>
    </location>
</feature>
<evidence type="ECO:0000259" key="2">
    <source>
        <dbReference type="Pfam" id="PF07331"/>
    </source>
</evidence>
<evidence type="ECO:0000313" key="4">
    <source>
        <dbReference type="Proteomes" id="UP000252100"/>
    </source>
</evidence>
<reference evidence="3 4" key="1">
    <citation type="journal article" date="2018" name="J. Microbiol.">
        <title>Salicibibacter kimchii gen. nov., sp. nov., a moderately halophilic and alkalitolerant bacterium in the family Bacillaceae, isolated from kimchi.</title>
        <authorList>
            <person name="Jang J.Y."/>
            <person name="Oh Y.J."/>
            <person name="Lim S.K."/>
            <person name="Park H.K."/>
            <person name="Lee C."/>
            <person name="Kim J.Y."/>
            <person name="Lee M.A."/>
            <person name="Choi H.J."/>
        </authorList>
    </citation>
    <scope>NUCLEOTIDE SEQUENCE [LARGE SCALE GENOMIC DNA]</scope>
    <source>
        <strain evidence="3 4">NKC1-1</strain>
    </source>
</reference>
<dbReference type="KEGG" id="rue:DT065_06500"/>
<feature type="domain" description="DUF1468" evidence="2">
    <location>
        <begin position="2"/>
        <end position="149"/>
    </location>
</feature>
<organism evidence="3 4">
    <name type="scientific">Salicibibacter kimchii</name>
    <dbReference type="NCBI Taxonomy" id="2099786"/>
    <lineage>
        <taxon>Bacteria</taxon>
        <taxon>Bacillati</taxon>
        <taxon>Bacillota</taxon>
        <taxon>Bacilli</taxon>
        <taxon>Bacillales</taxon>
        <taxon>Bacillaceae</taxon>
        <taxon>Salicibibacter</taxon>
    </lineage>
</organism>
<proteinExistence type="predicted"/>
<keyword evidence="1" id="KW-1133">Transmembrane helix</keyword>
<evidence type="ECO:0000256" key="1">
    <source>
        <dbReference type="SAM" id="Phobius"/>
    </source>
</evidence>
<dbReference type="Proteomes" id="UP000252100">
    <property type="component" value="Chromosome"/>
</dbReference>
<keyword evidence="1" id="KW-0472">Membrane</keyword>
<feature type="transmembrane region" description="Helical" evidence="1">
    <location>
        <begin position="123"/>
        <end position="140"/>
    </location>
</feature>
<gene>
    <name evidence="3" type="ORF">DT065_06500</name>
</gene>
<dbReference type="EMBL" id="CP031092">
    <property type="protein sequence ID" value="AXF57889.1"/>
    <property type="molecule type" value="Genomic_DNA"/>
</dbReference>
<accession>A0A345C3V8</accession>
<evidence type="ECO:0000313" key="3">
    <source>
        <dbReference type="EMBL" id="AXF57889.1"/>
    </source>
</evidence>
<dbReference type="AlphaFoldDB" id="A0A345C3V8"/>
<feature type="transmembrane region" description="Helical" evidence="1">
    <location>
        <begin position="33"/>
        <end position="51"/>
    </location>
</feature>
<dbReference type="Pfam" id="PF07331">
    <property type="entry name" value="TctB"/>
    <property type="match status" value="1"/>
</dbReference>